<dbReference type="Proteomes" id="UP000703269">
    <property type="component" value="Unassembled WGS sequence"/>
</dbReference>
<protein>
    <submittedName>
        <fullName evidence="2">Uncharacterized protein</fullName>
    </submittedName>
</protein>
<dbReference type="AlphaFoldDB" id="A0A9P3G6R6"/>
<gene>
    <name evidence="2" type="ORF">PsYK624_049370</name>
</gene>
<feature type="region of interest" description="Disordered" evidence="1">
    <location>
        <begin position="1"/>
        <end position="20"/>
    </location>
</feature>
<evidence type="ECO:0000313" key="2">
    <source>
        <dbReference type="EMBL" id="GJE88850.1"/>
    </source>
</evidence>
<comment type="caution">
    <text evidence="2">The sequence shown here is derived from an EMBL/GenBank/DDBJ whole genome shotgun (WGS) entry which is preliminary data.</text>
</comment>
<sequence>MLRKLLDGLGRYRKPRKQSSTTCLPPEVIHVILLTYSEGRPFSSQEKRTLSQYSLTCKHWATVLRPLLFQHLVLKSREDILTLLALPRSVIELVSTVDLAIGPSLPEKPWLHYARKLKHINDSVTIRLLALHDPGSWRPTSGSTIPTVLGNHHIEMEYAMLDSLPPLVPAWTLCITELYLYGLQLASVAVVSRLVAQLQTVRSCSCRDVSFAILDSATPLLALRPGRAAYRRSMQDLEVTSSGCTIGSAALLQDNAPDHSDLVSSSILVSVRCAPDLADAWTYTTSLLPRLCNTCVYDYAKVCFVSGGGGSRAIEQYSTCDILLEASFTLDPQGDISAAIDFLLTVSSGLVEDIESHLDWSALGDAFTEESPFGDLIIQTSNIKWATYLDISDDTLEQPIQRAIKYGRVRVKYQSTHDFTAASAAVEAHDVTTSTYSIVTKLGNLRPRFQRGSLEPSHEPSPDPNHIGIEDALSLVSALATAGSLVNYYGSIIHRNYSATSMPIPTTNLRLHEAWPLTVCESSRAGESAEGYLKVTSPALTRSECARIDDETRSIPVSESPPSYHSFCDYGDAISRELPGIIVPQQDYRPPADQSTFDRLASIPFVHAGRPGVRLTDALRLPIWCLDGAQSQPKLSAGGRVALHILWPGYAPWCRHNAIDIFEHVWEKKPVTLERVAQRVATLIRKFCEEKSYEKYHASEPSWKLDTELFKRLYLIELRHVSIDSWQPVICRDVS</sequence>
<proteinExistence type="predicted"/>
<name>A0A9P3G6R6_9APHY</name>
<reference evidence="2 3" key="1">
    <citation type="submission" date="2021-08" db="EMBL/GenBank/DDBJ databases">
        <title>Draft Genome Sequence of Phanerochaete sordida strain YK-624.</title>
        <authorList>
            <person name="Mori T."/>
            <person name="Dohra H."/>
            <person name="Suzuki T."/>
            <person name="Kawagishi H."/>
            <person name="Hirai H."/>
        </authorList>
    </citation>
    <scope>NUCLEOTIDE SEQUENCE [LARGE SCALE GENOMIC DNA]</scope>
    <source>
        <strain evidence="2 3">YK-624</strain>
    </source>
</reference>
<dbReference type="EMBL" id="BPQB01000010">
    <property type="protein sequence ID" value="GJE88850.1"/>
    <property type="molecule type" value="Genomic_DNA"/>
</dbReference>
<evidence type="ECO:0000256" key="1">
    <source>
        <dbReference type="SAM" id="MobiDB-lite"/>
    </source>
</evidence>
<accession>A0A9P3G6R6</accession>
<evidence type="ECO:0000313" key="3">
    <source>
        <dbReference type="Proteomes" id="UP000703269"/>
    </source>
</evidence>
<keyword evidence="3" id="KW-1185">Reference proteome</keyword>
<dbReference type="OrthoDB" id="2802955at2759"/>
<organism evidence="2 3">
    <name type="scientific">Phanerochaete sordida</name>
    <dbReference type="NCBI Taxonomy" id="48140"/>
    <lineage>
        <taxon>Eukaryota</taxon>
        <taxon>Fungi</taxon>
        <taxon>Dikarya</taxon>
        <taxon>Basidiomycota</taxon>
        <taxon>Agaricomycotina</taxon>
        <taxon>Agaricomycetes</taxon>
        <taxon>Polyporales</taxon>
        <taxon>Phanerochaetaceae</taxon>
        <taxon>Phanerochaete</taxon>
    </lineage>
</organism>